<dbReference type="Gene3D" id="1.10.4030.10">
    <property type="entry name" value="Porin chaperone SurA, peptide-binding domain"/>
    <property type="match status" value="1"/>
</dbReference>
<name>A0A1H2RZA8_9RHOB</name>
<accession>A0A1H2RZA8</accession>
<evidence type="ECO:0000256" key="10">
    <source>
        <dbReference type="ARBA" id="ARBA00031484"/>
    </source>
</evidence>
<evidence type="ECO:0000256" key="1">
    <source>
        <dbReference type="ARBA" id="ARBA00004382"/>
    </source>
</evidence>
<feature type="domain" description="PpiC" evidence="15">
    <location>
        <begin position="247"/>
        <end position="366"/>
    </location>
</feature>
<dbReference type="Gene3D" id="3.10.50.40">
    <property type="match status" value="2"/>
</dbReference>
<comment type="similarity">
    <text evidence="11">Belongs to the PpiD chaperone family.</text>
</comment>
<dbReference type="GO" id="GO:0003755">
    <property type="term" value="F:peptidyl-prolyl cis-trans isomerase activity"/>
    <property type="evidence" value="ECO:0007669"/>
    <property type="project" value="InterPro"/>
</dbReference>
<sequence length="626" mass="66517">MLHLLRRAAKTWVFRILFGLLILSFAVWGVGDMDFGGGGNSVITVGEQKVTVEDYAMALDREMRSVSQRSGQPVDIASAQAMGLPQSVTARLVRDAALNEEARRLGISADDHALRDAILSSPSFHGLDGTFDEEQYRFVLERLGFAVDRFEDDLRKSLARDAVTGAVSRGAEAAPGFAERLIARAFETRTFRLASLPAAAMPQPEAPDDATLAAFHEANQDRYRAPESRAVTWIEIAPATLAADIEVPEDDLRAAFEAAADRFSQPETRAVDMLAFADEATAAEAAEAIAAGETSFETLAAERDLSAADIDQGEIPRDALDAEAAEVVFGTDELGPVGPVDTLFGPTLYNIRAIIPARATAFEDARGELEAELAMTRARDRAHSEAEEAADLLASGATLEEIARDAGLPLRQSDAVTADGTGAVGAFARDPAFLEEVFTAAPGEERDLLEAGNGAYALVRVDAETPASDLPLDEIRDRVAADWAAQARMDAALVAAEDASDRISAGESWEDVTAELPAAPVELPPLRRDQPAPGLTAEAMETLFAAEQGAVLAVATPDGAALVEVAGITPADLQSGQAAELLARWREALDGSVSQDLYTYFAAAVQNRIGANFNPQAMEQAISALR</sequence>
<dbReference type="SUPFAM" id="SSF54534">
    <property type="entry name" value="FKBP-like"/>
    <property type="match status" value="1"/>
</dbReference>
<evidence type="ECO:0000256" key="7">
    <source>
        <dbReference type="ARBA" id="ARBA00023136"/>
    </source>
</evidence>
<feature type="transmembrane region" description="Helical" evidence="14">
    <location>
        <begin position="12"/>
        <end position="31"/>
    </location>
</feature>
<gene>
    <name evidence="16" type="ORF">SAMN05444336_101504</name>
</gene>
<dbReference type="AlphaFoldDB" id="A0A1H2RZA8"/>
<dbReference type="InterPro" id="IPR052029">
    <property type="entry name" value="PpiD_chaperone"/>
</dbReference>
<evidence type="ECO:0000256" key="9">
    <source>
        <dbReference type="ARBA" id="ARBA00030642"/>
    </source>
</evidence>
<evidence type="ECO:0000256" key="13">
    <source>
        <dbReference type="ARBA" id="ARBA00042775"/>
    </source>
</evidence>
<evidence type="ECO:0000256" key="12">
    <source>
        <dbReference type="ARBA" id="ARBA00040743"/>
    </source>
</evidence>
<dbReference type="STRING" id="356660.SAMN05444336_101504"/>
<reference evidence="16 17" key="1">
    <citation type="submission" date="2016-10" db="EMBL/GenBank/DDBJ databases">
        <authorList>
            <person name="de Groot N.N."/>
        </authorList>
    </citation>
    <scope>NUCLEOTIDE SEQUENCE [LARGE SCALE GENOMIC DNA]</scope>
    <source>
        <strain evidence="16 17">DSM 17890</strain>
    </source>
</reference>
<dbReference type="SUPFAM" id="SSF109998">
    <property type="entry name" value="Triger factor/SurA peptide-binding domain-like"/>
    <property type="match status" value="1"/>
</dbReference>
<keyword evidence="4" id="KW-0997">Cell inner membrane</keyword>
<keyword evidence="7 14" id="KW-0472">Membrane</keyword>
<comment type="subcellular location">
    <subcellularLocation>
        <location evidence="1">Cell inner membrane</location>
        <topology evidence="1">Single-pass type II membrane protein</topology>
        <orientation evidence="1">Periplasmic side</orientation>
    </subcellularLocation>
</comment>
<evidence type="ECO:0000256" key="8">
    <source>
        <dbReference type="ARBA" id="ARBA00023186"/>
    </source>
</evidence>
<keyword evidence="5 14" id="KW-0812">Transmembrane</keyword>
<keyword evidence="16" id="KW-0413">Isomerase</keyword>
<evidence type="ECO:0000256" key="3">
    <source>
        <dbReference type="ARBA" id="ARBA00022475"/>
    </source>
</evidence>
<proteinExistence type="inferred from homology"/>
<dbReference type="InterPro" id="IPR027304">
    <property type="entry name" value="Trigger_fact/SurA_dom_sf"/>
</dbReference>
<dbReference type="InterPro" id="IPR046357">
    <property type="entry name" value="PPIase_dom_sf"/>
</dbReference>
<evidence type="ECO:0000256" key="6">
    <source>
        <dbReference type="ARBA" id="ARBA00022989"/>
    </source>
</evidence>
<dbReference type="InterPro" id="IPR000297">
    <property type="entry name" value="PPIase_PpiC"/>
</dbReference>
<evidence type="ECO:0000256" key="11">
    <source>
        <dbReference type="ARBA" id="ARBA00038408"/>
    </source>
</evidence>
<dbReference type="RefSeq" id="WP_092679546.1">
    <property type="nucleotide sequence ID" value="NZ_FNMZ01000001.1"/>
</dbReference>
<evidence type="ECO:0000256" key="4">
    <source>
        <dbReference type="ARBA" id="ARBA00022519"/>
    </source>
</evidence>
<evidence type="ECO:0000313" key="17">
    <source>
        <dbReference type="Proteomes" id="UP000199118"/>
    </source>
</evidence>
<evidence type="ECO:0000256" key="2">
    <source>
        <dbReference type="ARBA" id="ARBA00018370"/>
    </source>
</evidence>
<dbReference type="PANTHER" id="PTHR47529:SF1">
    <property type="entry name" value="PERIPLASMIC CHAPERONE PPID"/>
    <property type="match status" value="1"/>
</dbReference>
<evidence type="ECO:0000259" key="15">
    <source>
        <dbReference type="Pfam" id="PF13145"/>
    </source>
</evidence>
<keyword evidence="3" id="KW-1003">Cell membrane</keyword>
<dbReference type="PANTHER" id="PTHR47529">
    <property type="entry name" value="PEPTIDYL-PROLYL CIS-TRANS ISOMERASE D"/>
    <property type="match status" value="1"/>
</dbReference>
<evidence type="ECO:0000256" key="5">
    <source>
        <dbReference type="ARBA" id="ARBA00022692"/>
    </source>
</evidence>
<evidence type="ECO:0000256" key="14">
    <source>
        <dbReference type="SAM" id="Phobius"/>
    </source>
</evidence>
<dbReference type="Pfam" id="PF13145">
    <property type="entry name" value="Rotamase_2"/>
    <property type="match status" value="2"/>
</dbReference>
<evidence type="ECO:0000313" key="16">
    <source>
        <dbReference type="EMBL" id="SDW24812.1"/>
    </source>
</evidence>
<keyword evidence="6 14" id="KW-1133">Transmembrane helix</keyword>
<organism evidence="16 17">
    <name type="scientific">Albimonas donghaensis</name>
    <dbReference type="NCBI Taxonomy" id="356660"/>
    <lineage>
        <taxon>Bacteria</taxon>
        <taxon>Pseudomonadati</taxon>
        <taxon>Pseudomonadota</taxon>
        <taxon>Alphaproteobacteria</taxon>
        <taxon>Rhodobacterales</taxon>
        <taxon>Paracoccaceae</taxon>
        <taxon>Albimonas</taxon>
    </lineage>
</organism>
<feature type="domain" description="PpiC" evidence="15">
    <location>
        <begin position="384"/>
        <end position="477"/>
    </location>
</feature>
<keyword evidence="8" id="KW-0143">Chaperone</keyword>
<keyword evidence="17" id="KW-1185">Reference proteome</keyword>
<dbReference type="GO" id="GO:0005886">
    <property type="term" value="C:plasma membrane"/>
    <property type="evidence" value="ECO:0007669"/>
    <property type="project" value="UniProtKB-SubCell"/>
</dbReference>
<protein>
    <recommendedName>
        <fullName evidence="2">Parvulin-like PPIase</fullName>
    </recommendedName>
    <alternativeName>
        <fullName evidence="9">Peptidyl-prolyl cis-trans isomerase plp</fullName>
    </alternativeName>
    <alternativeName>
        <fullName evidence="12">Periplasmic chaperone PpiD</fullName>
    </alternativeName>
    <alternativeName>
        <fullName evidence="13">Periplasmic folding chaperone</fullName>
    </alternativeName>
    <alternativeName>
        <fullName evidence="10">Rotamase plp</fullName>
    </alternativeName>
</protein>
<dbReference type="Proteomes" id="UP000199118">
    <property type="component" value="Unassembled WGS sequence"/>
</dbReference>
<dbReference type="OrthoDB" id="9768393at2"/>
<dbReference type="EMBL" id="FNMZ01000001">
    <property type="protein sequence ID" value="SDW24812.1"/>
    <property type="molecule type" value="Genomic_DNA"/>
</dbReference>
<dbReference type="Pfam" id="PF13624">
    <property type="entry name" value="SurA_N_3"/>
    <property type="match status" value="1"/>
</dbReference>